<evidence type="ECO:0000256" key="5">
    <source>
        <dbReference type="ARBA" id="ARBA00030782"/>
    </source>
</evidence>
<dbReference type="RefSeq" id="WP_009125683.1">
    <property type="nucleotide sequence ID" value="NZ_GL882644.1"/>
</dbReference>
<evidence type="ECO:0000259" key="7">
    <source>
        <dbReference type="SMART" id="SM00148"/>
    </source>
</evidence>
<dbReference type="GO" id="GO:0004436">
    <property type="term" value="F:phosphatidylinositol diacylglycerol-lyase activity"/>
    <property type="evidence" value="ECO:0007669"/>
    <property type="project" value="UniProtKB-EC"/>
</dbReference>
<dbReference type="InterPro" id="IPR051057">
    <property type="entry name" value="PI-PLC_domain"/>
</dbReference>
<evidence type="ECO:0000256" key="2">
    <source>
        <dbReference type="ARBA" id="ARBA00012581"/>
    </source>
</evidence>
<keyword evidence="6" id="KW-0732">Signal</keyword>
<feature type="domain" description="Phosphatidylinositol-specific phospholipase C X" evidence="7">
    <location>
        <begin position="54"/>
        <end position="194"/>
    </location>
</feature>
<evidence type="ECO:0000256" key="1">
    <source>
        <dbReference type="ARBA" id="ARBA00001316"/>
    </source>
</evidence>
<dbReference type="STRING" id="763034.HMPREF9446_02428"/>
<evidence type="ECO:0000313" key="8">
    <source>
        <dbReference type="EMBL" id="EGF56026.1"/>
    </source>
</evidence>
<evidence type="ECO:0000313" key="9">
    <source>
        <dbReference type="Proteomes" id="UP000003416"/>
    </source>
</evidence>
<dbReference type="GeneID" id="86049950"/>
<protein>
    <recommendedName>
        <fullName evidence="3">1-phosphatidylinositol phosphodiesterase</fullName>
        <ecNumber evidence="2">4.6.1.13</ecNumber>
    </recommendedName>
    <alternativeName>
        <fullName evidence="4">Phosphatidylinositol diacylglycerol-lyase</fullName>
    </alternativeName>
    <alternativeName>
        <fullName evidence="5">Phosphatidylinositol-specific phospholipase C</fullName>
    </alternativeName>
</protein>
<dbReference type="AlphaFoldDB" id="F3PUT3"/>
<dbReference type="InterPro" id="IPR000909">
    <property type="entry name" value="PLipase_C_PInositol-sp_X_dom"/>
</dbReference>
<dbReference type="Proteomes" id="UP000003416">
    <property type="component" value="Unassembled WGS sequence"/>
</dbReference>
<dbReference type="SUPFAM" id="SSF51695">
    <property type="entry name" value="PLC-like phosphodiesterases"/>
    <property type="match status" value="1"/>
</dbReference>
<proteinExistence type="predicted"/>
<dbReference type="PROSITE" id="PS50007">
    <property type="entry name" value="PIPLC_X_DOMAIN"/>
    <property type="match status" value="1"/>
</dbReference>
<feature type="signal peptide" evidence="6">
    <location>
        <begin position="1"/>
        <end position="25"/>
    </location>
</feature>
<comment type="catalytic activity">
    <reaction evidence="1">
        <text>a 1,2-diacyl-sn-glycero-3-phospho-(1D-myo-inositol) = 1D-myo-inositol 1,2-cyclic phosphate + a 1,2-diacyl-sn-glycerol</text>
        <dbReference type="Rhea" id="RHEA:17093"/>
        <dbReference type="ChEBI" id="CHEBI:17815"/>
        <dbReference type="ChEBI" id="CHEBI:57880"/>
        <dbReference type="ChEBI" id="CHEBI:58484"/>
        <dbReference type="EC" id="4.6.1.13"/>
    </reaction>
</comment>
<evidence type="ECO:0000256" key="3">
    <source>
        <dbReference type="ARBA" id="ARBA00019758"/>
    </source>
</evidence>
<organism evidence="8 9">
    <name type="scientific">Bacteroides fluxus YIT 12057</name>
    <dbReference type="NCBI Taxonomy" id="763034"/>
    <lineage>
        <taxon>Bacteria</taxon>
        <taxon>Pseudomonadati</taxon>
        <taxon>Bacteroidota</taxon>
        <taxon>Bacteroidia</taxon>
        <taxon>Bacteroidales</taxon>
        <taxon>Bacteroidaceae</taxon>
        <taxon>Bacteroides</taxon>
    </lineage>
</organism>
<dbReference type="PANTHER" id="PTHR13593:SF113">
    <property type="entry name" value="SI:DKEY-266F7.9"/>
    <property type="match status" value="1"/>
</dbReference>
<dbReference type="Gene3D" id="3.20.20.190">
    <property type="entry name" value="Phosphatidylinositol (PI) phosphodiesterase"/>
    <property type="match status" value="1"/>
</dbReference>
<dbReference type="HOGENOM" id="CLU_024117_3_0_10"/>
<evidence type="ECO:0000256" key="4">
    <source>
        <dbReference type="ARBA" id="ARBA00030474"/>
    </source>
</evidence>
<accession>F3PUT3</accession>
<dbReference type="EC" id="4.6.1.13" evidence="2"/>
<dbReference type="InterPro" id="IPR017946">
    <property type="entry name" value="PLC-like_Pdiesterase_TIM-brl"/>
</dbReference>
<dbReference type="EMBL" id="AFBN01000047">
    <property type="protein sequence ID" value="EGF56026.1"/>
    <property type="molecule type" value="Genomic_DNA"/>
</dbReference>
<dbReference type="PANTHER" id="PTHR13593">
    <property type="match status" value="1"/>
</dbReference>
<comment type="caution">
    <text evidence="8">The sequence shown here is derived from an EMBL/GenBank/DDBJ whole genome shotgun (WGS) entry which is preliminary data.</text>
</comment>
<dbReference type="CDD" id="cd08586">
    <property type="entry name" value="PI-PLCc_BcPLC_like"/>
    <property type="match status" value="1"/>
</dbReference>
<evidence type="ECO:0000256" key="6">
    <source>
        <dbReference type="SAM" id="SignalP"/>
    </source>
</evidence>
<reference evidence="8 9" key="1">
    <citation type="submission" date="2011-02" db="EMBL/GenBank/DDBJ databases">
        <authorList>
            <person name="Weinstock G."/>
            <person name="Sodergren E."/>
            <person name="Clifton S."/>
            <person name="Fulton L."/>
            <person name="Fulton B."/>
            <person name="Courtney L."/>
            <person name="Fronick C."/>
            <person name="Harrison M."/>
            <person name="Strong C."/>
            <person name="Farmer C."/>
            <person name="Delahaunty K."/>
            <person name="Markovic C."/>
            <person name="Hall O."/>
            <person name="Minx P."/>
            <person name="Tomlinson C."/>
            <person name="Mitreva M."/>
            <person name="Hou S."/>
            <person name="Chen J."/>
            <person name="Wollam A."/>
            <person name="Pepin K.H."/>
            <person name="Johnson M."/>
            <person name="Bhonagiri V."/>
            <person name="Zhang X."/>
            <person name="Suruliraj S."/>
            <person name="Warren W."/>
            <person name="Chinwalla A."/>
            <person name="Mardis E.R."/>
            <person name="Wilson R.K."/>
        </authorList>
    </citation>
    <scope>NUCLEOTIDE SEQUENCE [LARGE SCALE GENOMIC DNA]</scope>
    <source>
        <strain evidence="8 9">YIT 12057</strain>
    </source>
</reference>
<dbReference type="eggNOG" id="COG0823">
    <property type="taxonomic scope" value="Bacteria"/>
</dbReference>
<dbReference type="SMART" id="SM00148">
    <property type="entry name" value="PLCXc"/>
    <property type="match status" value="1"/>
</dbReference>
<name>F3PUT3_9BACE</name>
<feature type="chain" id="PRO_5003300086" description="1-phosphatidylinositol phosphodiesterase" evidence="6">
    <location>
        <begin position="26"/>
        <end position="333"/>
    </location>
</feature>
<dbReference type="GO" id="GO:0006629">
    <property type="term" value="P:lipid metabolic process"/>
    <property type="evidence" value="ECO:0007669"/>
    <property type="project" value="InterPro"/>
</dbReference>
<dbReference type="GO" id="GO:0008081">
    <property type="term" value="F:phosphoric diester hydrolase activity"/>
    <property type="evidence" value="ECO:0007669"/>
    <property type="project" value="InterPro"/>
</dbReference>
<sequence length="333" mass="37023">MKQNRMQIVCLLVLVMSVWNFPVHAGNTGLQDVSAKMCGDGESALRPEWMKSLHDSLPVCKISIPGTHDSGAVRGGQMLKTQSTDISAQLQQGIRAFDIRLKKKNGKLGVFHSRAFQSIYWEDDVLSAFIDFLQAHPSEILIVSLKREGGEPLDYASLLSASLSVPAHQCYFVVDFRPELTLGDCRGKILFLHRDYAMDNYPGAACIGWEDNETCLLTLRDKGGKGGMALLEDEYQYGSDEEAGKKIDVCIRNIDKISAEPFFSYRWGITFVSATGFPLVTPKVFADKVNKPIADYLMKENKRNCGIVFIDFVGELSGKDLVEYLIDSNVCAK</sequence>
<gene>
    <name evidence="8" type="ORF">HMPREF9446_02428</name>
</gene>
<dbReference type="Pfam" id="PF00388">
    <property type="entry name" value="PI-PLC-X"/>
    <property type="match status" value="1"/>
</dbReference>
<keyword evidence="9" id="KW-1185">Reference proteome</keyword>